<gene>
    <name evidence="9" type="ORF">NB063_00590</name>
</gene>
<dbReference type="Pfam" id="PF02836">
    <property type="entry name" value="Glyco_hydro_2_C"/>
    <property type="match status" value="1"/>
</dbReference>
<dbReference type="PROSITE" id="PS51257">
    <property type="entry name" value="PROKAR_LIPOPROTEIN"/>
    <property type="match status" value="1"/>
</dbReference>
<dbReference type="InterPro" id="IPR006101">
    <property type="entry name" value="Glyco_hydro_2"/>
</dbReference>
<keyword evidence="2 9" id="KW-0378">Hydrolase</keyword>
<proteinExistence type="inferred from homology"/>
<dbReference type="PANTHER" id="PTHR42732">
    <property type="entry name" value="BETA-GALACTOSIDASE"/>
    <property type="match status" value="1"/>
</dbReference>
<feature type="chain" id="PRO_5046152809" evidence="4">
    <location>
        <begin position="22"/>
        <end position="761"/>
    </location>
</feature>
<dbReference type="Gene3D" id="2.60.40.10">
    <property type="entry name" value="Immunoglobulins"/>
    <property type="match status" value="2"/>
</dbReference>
<feature type="domain" description="Glycoside hydrolase family 2 catalytic" evidence="6">
    <location>
        <begin position="323"/>
        <end position="470"/>
    </location>
</feature>
<dbReference type="EMBL" id="JAMQBK010000002">
    <property type="protein sequence ID" value="MCM2369110.1"/>
    <property type="molecule type" value="Genomic_DNA"/>
</dbReference>
<evidence type="ECO:0000256" key="3">
    <source>
        <dbReference type="ARBA" id="ARBA00023295"/>
    </source>
</evidence>
<dbReference type="InterPro" id="IPR036156">
    <property type="entry name" value="Beta-gal/glucu_dom_sf"/>
</dbReference>
<evidence type="ECO:0000259" key="5">
    <source>
        <dbReference type="Pfam" id="PF00703"/>
    </source>
</evidence>
<feature type="domain" description="Glycosyl hydrolases family 2 sugar binding" evidence="7">
    <location>
        <begin position="102"/>
        <end position="197"/>
    </location>
</feature>
<evidence type="ECO:0000259" key="7">
    <source>
        <dbReference type="Pfam" id="PF02837"/>
    </source>
</evidence>
<dbReference type="Gene3D" id="2.60.120.260">
    <property type="entry name" value="Galactose-binding domain-like"/>
    <property type="match status" value="1"/>
</dbReference>
<dbReference type="SUPFAM" id="SSF49303">
    <property type="entry name" value="beta-Galactosidase/glucuronidase domain"/>
    <property type="match status" value="1"/>
</dbReference>
<dbReference type="Pfam" id="PF02837">
    <property type="entry name" value="Glyco_hydro_2_N"/>
    <property type="match status" value="1"/>
</dbReference>
<dbReference type="PANTHER" id="PTHR42732:SF1">
    <property type="entry name" value="BETA-MANNOSIDASE"/>
    <property type="match status" value="1"/>
</dbReference>
<evidence type="ECO:0000259" key="6">
    <source>
        <dbReference type="Pfam" id="PF02836"/>
    </source>
</evidence>
<dbReference type="PRINTS" id="PR00132">
    <property type="entry name" value="GLHYDRLASE2"/>
</dbReference>
<dbReference type="InterPro" id="IPR013783">
    <property type="entry name" value="Ig-like_fold"/>
</dbReference>
<feature type="domain" description="Glycoside hydrolase family 2 immunoglobulin-like beta-sandwich" evidence="5">
    <location>
        <begin position="219"/>
        <end position="316"/>
    </location>
</feature>
<dbReference type="Pfam" id="PF16355">
    <property type="entry name" value="DUF4982"/>
    <property type="match status" value="1"/>
</dbReference>
<dbReference type="InterPro" id="IPR006103">
    <property type="entry name" value="Glyco_hydro_2_cat"/>
</dbReference>
<evidence type="ECO:0000256" key="1">
    <source>
        <dbReference type="ARBA" id="ARBA00007401"/>
    </source>
</evidence>
<dbReference type="InterPro" id="IPR017853">
    <property type="entry name" value="GH"/>
</dbReference>
<dbReference type="InterPro" id="IPR032311">
    <property type="entry name" value="DUF4982"/>
</dbReference>
<keyword evidence="3" id="KW-0326">Glycosidase</keyword>
<protein>
    <submittedName>
        <fullName evidence="9">Glycoside hydrolase family 2 protein</fullName>
    </submittedName>
</protein>
<comment type="caution">
    <text evidence="9">The sequence shown here is derived from an EMBL/GenBank/DDBJ whole genome shotgun (WGS) entry which is preliminary data.</text>
</comment>
<dbReference type="InterPro" id="IPR006102">
    <property type="entry name" value="Ig-like_GH2"/>
</dbReference>
<evidence type="ECO:0000313" key="10">
    <source>
        <dbReference type="Proteomes" id="UP001202961"/>
    </source>
</evidence>
<feature type="domain" description="DUF4982" evidence="8">
    <location>
        <begin position="694"/>
        <end position="750"/>
    </location>
</feature>
<keyword evidence="4" id="KW-0732">Signal</keyword>
<dbReference type="InterPro" id="IPR051913">
    <property type="entry name" value="GH2_Domain-Containing"/>
</dbReference>
<evidence type="ECO:0000259" key="8">
    <source>
        <dbReference type="Pfam" id="PF16355"/>
    </source>
</evidence>
<feature type="signal peptide" evidence="4">
    <location>
        <begin position="1"/>
        <end position="21"/>
    </location>
</feature>
<dbReference type="InterPro" id="IPR006104">
    <property type="entry name" value="Glyco_hydro_2_N"/>
</dbReference>
<name>A0ABT0TWZ2_9BACT</name>
<evidence type="ECO:0000256" key="2">
    <source>
        <dbReference type="ARBA" id="ARBA00022801"/>
    </source>
</evidence>
<dbReference type="SUPFAM" id="SSF49785">
    <property type="entry name" value="Galactose-binding domain-like"/>
    <property type="match status" value="1"/>
</dbReference>
<dbReference type="Pfam" id="PF00703">
    <property type="entry name" value="Glyco_hydro_2"/>
    <property type="match status" value="1"/>
</dbReference>
<evidence type="ECO:0000313" key="9">
    <source>
        <dbReference type="EMBL" id="MCM2369110.1"/>
    </source>
</evidence>
<organism evidence="9 10">
    <name type="scientific">Aporhodopirellula aestuarii</name>
    <dbReference type="NCBI Taxonomy" id="2950107"/>
    <lineage>
        <taxon>Bacteria</taxon>
        <taxon>Pseudomonadati</taxon>
        <taxon>Planctomycetota</taxon>
        <taxon>Planctomycetia</taxon>
        <taxon>Pirellulales</taxon>
        <taxon>Pirellulaceae</taxon>
        <taxon>Aporhodopirellula</taxon>
    </lineage>
</organism>
<dbReference type="SUPFAM" id="SSF51445">
    <property type="entry name" value="(Trans)glycosidases"/>
    <property type="match status" value="1"/>
</dbReference>
<dbReference type="Proteomes" id="UP001202961">
    <property type="component" value="Unassembled WGS sequence"/>
</dbReference>
<reference evidence="9 10" key="1">
    <citation type="journal article" date="2022" name="Syst. Appl. Microbiol.">
        <title>Rhodopirellula aestuarii sp. nov., a novel member of the genus Rhodopirellula isolated from brackish sediments collected in the Tagus River estuary, Portugal.</title>
        <authorList>
            <person name="Vitorino I.R."/>
            <person name="Klimek D."/>
            <person name="Calusinska M."/>
            <person name="Lobo-da-Cunha A."/>
            <person name="Vasconcelos V."/>
            <person name="Lage O.M."/>
        </authorList>
    </citation>
    <scope>NUCLEOTIDE SEQUENCE [LARGE SCALE GENOMIC DNA]</scope>
    <source>
        <strain evidence="9 10">ICT_H3.1</strain>
    </source>
</reference>
<dbReference type="GO" id="GO:0016787">
    <property type="term" value="F:hydrolase activity"/>
    <property type="evidence" value="ECO:0007669"/>
    <property type="project" value="UniProtKB-KW"/>
</dbReference>
<keyword evidence="10" id="KW-1185">Reference proteome</keyword>
<accession>A0ABT0TWZ2</accession>
<sequence length="761" mass="86214">MKTIRTLFLVVVSCACGESIAADRALKDSPRTVVDFNFDWQFGLQEFADSDVLRHDSRSQPALVNDRQGIDWTPVTLPHDWSIRESYRQENTAASTGFLPGGIGWYRKTFSLPESDRGRSIRIEFDGVYYKSDVWINEHHLGFRPSGYSSFSYDLTPHLRFGSKPNRITVRVDHSAYVDSRWYTGSGIYRNVRLVKTSPVNVPQWGVQITTPQVTSSFADIHVTTEVVGEEEAVDPASIAGDENDGIEVETRVIDANGVITESVQAEMKDGLYESQLRVLNPSRWSVDSPNLSSLITTIRQNGIVVDRVETQFGIRTFEFDADKGFSLNGVPMKIKGVNLHHDAGALGAAVPKSVWEYRVGKLKSIGVNAIRMSHNPHSVELMDVCDQMGMLVMDEFFDEWDRPKVKSLRYIGDQGAKDLNEARGYSECFERWAERDLKDLIRRDFNHPSVIMWSIGNEIEWTFPAYSKAFAMLNPDAVESKTIPVFDPSIVKPVFDQVSGGDDPLAKIAKQLSAWVKEVDTSRPVTCGSVRPSLAAVSGYLDAVDVAGFNYRAECYDAAHETYPEMKIIGSENWGAYSEWKNVLDRDFVSGMFAWTGFAYLGEAGPWPRKGLNLSFFDYAGFKTPRGHFFECLWKDEPKVYMVTTPSAESEYSFSQEDGWQFEMQMRDPPFWGALRKWEWYRVNEHWDYQPDQDIIVQVYTNCDEAELFLNNKSLGKQALADFPDDHVIKWLVPYAAGELTVKGYAENGVHAGVHSRHER</sequence>
<dbReference type="InterPro" id="IPR008979">
    <property type="entry name" value="Galactose-bd-like_sf"/>
</dbReference>
<comment type="similarity">
    <text evidence="1">Belongs to the glycosyl hydrolase 2 family.</text>
</comment>
<dbReference type="Gene3D" id="3.20.20.80">
    <property type="entry name" value="Glycosidases"/>
    <property type="match status" value="1"/>
</dbReference>
<evidence type="ECO:0000256" key="4">
    <source>
        <dbReference type="SAM" id="SignalP"/>
    </source>
</evidence>